<accession>A0ABD0PAQ2</accession>
<feature type="non-terminal residue" evidence="1">
    <location>
        <position position="88"/>
    </location>
</feature>
<evidence type="ECO:0000313" key="2">
    <source>
        <dbReference type="Proteomes" id="UP001529510"/>
    </source>
</evidence>
<evidence type="ECO:0000313" key="1">
    <source>
        <dbReference type="EMBL" id="KAL0171158.1"/>
    </source>
</evidence>
<keyword evidence="2" id="KW-1185">Reference proteome</keyword>
<name>A0ABD0PAQ2_CIRMR</name>
<protein>
    <submittedName>
        <fullName evidence="1">Uncharacterized protein</fullName>
    </submittedName>
</protein>
<organism evidence="1 2">
    <name type="scientific">Cirrhinus mrigala</name>
    <name type="common">Mrigala</name>
    <dbReference type="NCBI Taxonomy" id="683832"/>
    <lineage>
        <taxon>Eukaryota</taxon>
        <taxon>Metazoa</taxon>
        <taxon>Chordata</taxon>
        <taxon>Craniata</taxon>
        <taxon>Vertebrata</taxon>
        <taxon>Euteleostomi</taxon>
        <taxon>Actinopterygii</taxon>
        <taxon>Neopterygii</taxon>
        <taxon>Teleostei</taxon>
        <taxon>Ostariophysi</taxon>
        <taxon>Cypriniformes</taxon>
        <taxon>Cyprinidae</taxon>
        <taxon>Labeoninae</taxon>
        <taxon>Labeonini</taxon>
        <taxon>Cirrhinus</taxon>
    </lineage>
</organism>
<gene>
    <name evidence="1" type="ORF">M9458_031469</name>
</gene>
<dbReference type="EMBL" id="JAMKFB020000016">
    <property type="protein sequence ID" value="KAL0171158.1"/>
    <property type="molecule type" value="Genomic_DNA"/>
</dbReference>
<proteinExistence type="predicted"/>
<dbReference type="AlphaFoldDB" id="A0ABD0PAQ2"/>
<comment type="caution">
    <text evidence="1">The sequence shown here is derived from an EMBL/GenBank/DDBJ whole genome shotgun (WGS) entry which is preliminary data.</text>
</comment>
<dbReference type="Proteomes" id="UP001529510">
    <property type="component" value="Unassembled WGS sequence"/>
</dbReference>
<sequence>MREVQRWLVMESSLSNGWNGASVESNAEEREALEPLRVEFELLRQHTGTDRPSPTTDPFLNPVQVQTVSLMSAIPSENISFAPLCALV</sequence>
<reference evidence="1 2" key="1">
    <citation type="submission" date="2024-05" db="EMBL/GenBank/DDBJ databases">
        <title>Genome sequencing and assembly of Indian major carp, Cirrhinus mrigala (Hamilton, 1822).</title>
        <authorList>
            <person name="Mohindra V."/>
            <person name="Chowdhury L.M."/>
            <person name="Lal K."/>
            <person name="Jena J.K."/>
        </authorList>
    </citation>
    <scope>NUCLEOTIDE SEQUENCE [LARGE SCALE GENOMIC DNA]</scope>
    <source>
        <strain evidence="1">CM1030</strain>
        <tissue evidence="1">Blood</tissue>
    </source>
</reference>